<gene>
    <name evidence="2" type="ORF">CRV08_16200</name>
</gene>
<accession>A0A4Q0XY55</accession>
<feature type="non-terminal residue" evidence="2">
    <location>
        <position position="1"/>
    </location>
</feature>
<keyword evidence="1" id="KW-0812">Transmembrane</keyword>
<dbReference type="RefSeq" id="WP_164970354.1">
    <property type="nucleotide sequence ID" value="NZ_PDKJ01000117.1"/>
</dbReference>
<feature type="non-terminal residue" evidence="2">
    <location>
        <position position="170"/>
    </location>
</feature>
<evidence type="ECO:0000256" key="1">
    <source>
        <dbReference type="SAM" id="Phobius"/>
    </source>
</evidence>
<dbReference type="AlphaFoldDB" id="A0A4Q0XY55"/>
<name>A0A4Q0XY55_9BACT</name>
<feature type="transmembrane region" description="Helical" evidence="1">
    <location>
        <begin position="49"/>
        <end position="73"/>
    </location>
</feature>
<sequence length="170" mass="18621">LEETITDYKYDLPGISGDLIDYSVNKSSYQMQTDGLGSWAWTNKMAPLVIHYMLIFSYALFLFVIPVAMGMGFENSKKMLINYSMGIIAIHLGYLSSTVANSIALYYMEKSATNLIFELGNNLMAMNSIPAFNANASEMAAISGILLISSYFLGTGIILKGETAAMQGIM</sequence>
<evidence type="ECO:0000313" key="2">
    <source>
        <dbReference type="EMBL" id="RXJ61229.1"/>
    </source>
</evidence>
<dbReference type="Proteomes" id="UP000290172">
    <property type="component" value="Unassembled WGS sequence"/>
</dbReference>
<proteinExistence type="predicted"/>
<keyword evidence="1" id="KW-0472">Membrane</keyword>
<feature type="transmembrane region" description="Helical" evidence="1">
    <location>
        <begin position="139"/>
        <end position="159"/>
    </location>
</feature>
<feature type="transmembrane region" description="Helical" evidence="1">
    <location>
        <begin position="85"/>
        <end position="108"/>
    </location>
</feature>
<dbReference type="EMBL" id="PDKJ01000117">
    <property type="protein sequence ID" value="RXJ61229.1"/>
    <property type="molecule type" value="Genomic_DNA"/>
</dbReference>
<comment type="caution">
    <text evidence="2">The sequence shown here is derived from an EMBL/GenBank/DDBJ whole genome shotgun (WGS) entry which is preliminary data.</text>
</comment>
<organism evidence="2 3">
    <name type="scientific">Halarcobacter ebronensis</name>
    <dbReference type="NCBI Taxonomy" id="1462615"/>
    <lineage>
        <taxon>Bacteria</taxon>
        <taxon>Pseudomonadati</taxon>
        <taxon>Campylobacterota</taxon>
        <taxon>Epsilonproteobacteria</taxon>
        <taxon>Campylobacterales</taxon>
        <taxon>Arcobacteraceae</taxon>
        <taxon>Halarcobacter</taxon>
    </lineage>
</organism>
<reference evidence="2 3" key="1">
    <citation type="submission" date="2017-10" db="EMBL/GenBank/DDBJ databases">
        <title>Genomics of the genus Arcobacter.</title>
        <authorList>
            <person name="Perez-Cataluna A."/>
            <person name="Figueras M.J."/>
        </authorList>
    </citation>
    <scope>NUCLEOTIDE SEQUENCE [LARGE SCALE GENOMIC DNA]</scope>
    <source>
        <strain evidence="2 3">CECT 8993</strain>
    </source>
</reference>
<evidence type="ECO:0000313" key="3">
    <source>
        <dbReference type="Proteomes" id="UP000290172"/>
    </source>
</evidence>
<keyword evidence="1" id="KW-1133">Transmembrane helix</keyword>
<protein>
    <submittedName>
        <fullName evidence="2">Uncharacterized protein</fullName>
    </submittedName>
</protein>